<keyword evidence="1" id="KW-0812">Transmembrane</keyword>
<feature type="transmembrane region" description="Helical" evidence="1">
    <location>
        <begin position="6"/>
        <end position="28"/>
    </location>
</feature>
<dbReference type="Proteomes" id="UP000179258">
    <property type="component" value="Unassembled WGS sequence"/>
</dbReference>
<evidence type="ECO:0000256" key="1">
    <source>
        <dbReference type="SAM" id="Phobius"/>
    </source>
</evidence>
<keyword evidence="1" id="KW-1133">Transmembrane helix</keyword>
<evidence type="ECO:0000313" key="2">
    <source>
        <dbReference type="EMBL" id="OHA66821.1"/>
    </source>
</evidence>
<accession>A0A1G2R405</accession>
<sequence>MKHLIIDILLAPILGIITASAILFFVGYTNWHRGTKEKIISWMETKIFRKSFDSKGQAEGLFGVITAQLLAAGLLMIIASIYILTNANY</sequence>
<evidence type="ECO:0000313" key="3">
    <source>
        <dbReference type="Proteomes" id="UP000179258"/>
    </source>
</evidence>
<comment type="caution">
    <text evidence="2">The sequence shown here is derived from an EMBL/GenBank/DDBJ whole genome shotgun (WGS) entry which is preliminary data.</text>
</comment>
<dbReference type="EMBL" id="MHTX01000051">
    <property type="protein sequence ID" value="OHA66821.1"/>
    <property type="molecule type" value="Genomic_DNA"/>
</dbReference>
<protein>
    <submittedName>
        <fullName evidence="2">Uncharacterized protein</fullName>
    </submittedName>
</protein>
<name>A0A1G2R405_9BACT</name>
<feature type="transmembrane region" description="Helical" evidence="1">
    <location>
        <begin position="60"/>
        <end position="84"/>
    </location>
</feature>
<dbReference type="AlphaFoldDB" id="A0A1G2R405"/>
<gene>
    <name evidence="2" type="ORF">A3D59_00090</name>
</gene>
<proteinExistence type="predicted"/>
<keyword evidence="1" id="KW-0472">Membrane</keyword>
<reference evidence="2 3" key="1">
    <citation type="journal article" date="2016" name="Nat. Commun.">
        <title>Thousands of microbial genomes shed light on interconnected biogeochemical processes in an aquifer system.</title>
        <authorList>
            <person name="Anantharaman K."/>
            <person name="Brown C.T."/>
            <person name="Hug L.A."/>
            <person name="Sharon I."/>
            <person name="Castelle C.J."/>
            <person name="Probst A.J."/>
            <person name="Thomas B.C."/>
            <person name="Singh A."/>
            <person name="Wilkins M.J."/>
            <person name="Karaoz U."/>
            <person name="Brodie E.L."/>
            <person name="Williams K.H."/>
            <person name="Hubbard S.S."/>
            <person name="Banfield J.F."/>
        </authorList>
    </citation>
    <scope>NUCLEOTIDE SEQUENCE [LARGE SCALE GENOMIC DNA]</scope>
</reference>
<organism evidence="2 3">
    <name type="scientific">Candidatus Wildermuthbacteria bacterium RIFCSPHIGHO2_02_FULL_47_17</name>
    <dbReference type="NCBI Taxonomy" id="1802452"/>
    <lineage>
        <taxon>Bacteria</taxon>
        <taxon>Candidatus Wildermuthiibacteriota</taxon>
    </lineage>
</organism>